<evidence type="ECO:0000313" key="1">
    <source>
        <dbReference type="EMBL" id="ASU34381.1"/>
    </source>
</evidence>
<organism evidence="1 2">
    <name type="scientific">Mucilaginibacter xinganensis</name>
    <dbReference type="NCBI Taxonomy" id="1234841"/>
    <lineage>
        <taxon>Bacteria</taxon>
        <taxon>Pseudomonadati</taxon>
        <taxon>Bacteroidota</taxon>
        <taxon>Sphingobacteriia</taxon>
        <taxon>Sphingobacteriales</taxon>
        <taxon>Sphingobacteriaceae</taxon>
        <taxon>Mucilaginibacter</taxon>
    </lineage>
</organism>
<proteinExistence type="predicted"/>
<accession>A0A223NXT8</accession>
<protein>
    <submittedName>
        <fullName evidence="1">Xylose isomerase</fullName>
    </submittedName>
</protein>
<reference evidence="1 2" key="1">
    <citation type="submission" date="2017-08" db="EMBL/GenBank/DDBJ databases">
        <title>Complete genome sequence of Mucilaginibacter sp. strain BJC16-A31.</title>
        <authorList>
            <consortium name="Henan University of Science and Technology"/>
            <person name="You X."/>
        </authorList>
    </citation>
    <scope>NUCLEOTIDE SEQUENCE [LARGE SCALE GENOMIC DNA]</scope>
    <source>
        <strain evidence="1 2">BJC16-A31</strain>
    </source>
</reference>
<sequence>MLGIKSLMFYFSAIKKAGLFKTSGFKYMKKLRLSISPPASFF</sequence>
<dbReference type="EMBL" id="CP022743">
    <property type="protein sequence ID" value="ASU34381.1"/>
    <property type="molecule type" value="Genomic_DNA"/>
</dbReference>
<name>A0A223NXT8_9SPHI</name>
<dbReference type="Proteomes" id="UP000215002">
    <property type="component" value="Chromosome"/>
</dbReference>
<dbReference type="AlphaFoldDB" id="A0A223NXT8"/>
<keyword evidence="1" id="KW-0413">Isomerase</keyword>
<evidence type="ECO:0000313" key="2">
    <source>
        <dbReference type="Proteomes" id="UP000215002"/>
    </source>
</evidence>
<dbReference type="GO" id="GO:0016853">
    <property type="term" value="F:isomerase activity"/>
    <property type="evidence" value="ECO:0007669"/>
    <property type="project" value="UniProtKB-KW"/>
</dbReference>
<gene>
    <name evidence="1" type="ORF">MuYL_2494</name>
</gene>
<keyword evidence="2" id="KW-1185">Reference proteome</keyword>
<dbReference type="KEGG" id="muc:MuYL_2494"/>